<dbReference type="OrthoDB" id="9787225at2"/>
<dbReference type="GO" id="GO:0071555">
    <property type="term" value="P:cell wall organization"/>
    <property type="evidence" value="ECO:0007669"/>
    <property type="project" value="UniProtKB-UniRule"/>
</dbReference>
<evidence type="ECO:0000256" key="10">
    <source>
        <dbReference type="SAM" id="MobiDB-lite"/>
    </source>
</evidence>
<accession>A0A0M4D294</accession>
<keyword evidence="8 9" id="KW-0961">Cell wall biogenesis/degradation</keyword>
<feature type="active site" description="Proton donor/acceptor" evidence="9">
    <location>
        <position position="196"/>
    </location>
</feature>
<dbReference type="InterPro" id="IPR038063">
    <property type="entry name" value="Transpep_catalytic_dom"/>
</dbReference>
<keyword evidence="7 9" id="KW-0573">Peptidoglycan synthesis</keyword>
<dbReference type="GO" id="GO:0018104">
    <property type="term" value="P:peptidoglycan-protein cross-linking"/>
    <property type="evidence" value="ECO:0007669"/>
    <property type="project" value="TreeGrafter"/>
</dbReference>
<feature type="compositionally biased region" description="Basic and acidic residues" evidence="10">
    <location>
        <begin position="308"/>
        <end position="321"/>
    </location>
</feature>
<dbReference type="Gene3D" id="2.40.440.10">
    <property type="entry name" value="L,D-transpeptidase catalytic domain-like"/>
    <property type="match status" value="1"/>
</dbReference>
<dbReference type="PATRIC" id="fig|1603606.3.peg.2818"/>
<feature type="domain" description="L,D-TPase catalytic" evidence="12">
    <location>
        <begin position="103"/>
        <end position="236"/>
    </location>
</feature>
<dbReference type="GO" id="GO:0008360">
    <property type="term" value="P:regulation of cell shape"/>
    <property type="evidence" value="ECO:0007669"/>
    <property type="project" value="UniProtKB-UniRule"/>
</dbReference>
<dbReference type="InterPro" id="IPR050979">
    <property type="entry name" value="LD-transpeptidase"/>
</dbReference>
<feature type="chain" id="PRO_5005791775" evidence="11">
    <location>
        <begin position="28"/>
        <end position="321"/>
    </location>
</feature>
<keyword evidence="11" id="KW-0732">Signal</keyword>
<evidence type="ECO:0000256" key="6">
    <source>
        <dbReference type="ARBA" id="ARBA00022960"/>
    </source>
</evidence>
<keyword evidence="4" id="KW-0808">Transferase</keyword>
<evidence type="ECO:0000256" key="11">
    <source>
        <dbReference type="SAM" id="SignalP"/>
    </source>
</evidence>
<dbReference type="InterPro" id="IPR005490">
    <property type="entry name" value="LD_TPept_cat_dom"/>
</dbReference>
<dbReference type="UniPathway" id="UPA00219"/>
<evidence type="ECO:0000256" key="4">
    <source>
        <dbReference type="ARBA" id="ARBA00022679"/>
    </source>
</evidence>
<sequence>MVMRAPTIWTTLALLVALLGHSAAARAAPLTAEVTSAQRAPLVGKTIATRVEGDETLTEVARRSGLGYLAVTRANPGVDPWRPGSGRKIVLPGATILPYPLLPGITINLAEFRLYFVSLDQERIRVRIYPVAIGSEEHQTPEGNFSVVNKIVAPNWTVPADIRRDRPGLPRVVPTGPDNPLGDFWIGLSRDGYGIHGTNEPYGVGRRTTHGCIRLYPEDIRDLFPLVKRGTPVRILYQPIKLGLQQGQLLAEVHDDFLGRLGGSLTEFLLQQRLLNWQGRLDMDRAQALCDDPRGIPVILSPFPSTPPRREDPKWTARRYD</sequence>
<dbReference type="Pfam" id="PF03734">
    <property type="entry name" value="YkuD"/>
    <property type="match status" value="1"/>
</dbReference>
<protein>
    <submittedName>
        <fullName evidence="13">Lipoprotein-anchoring transpeptidase ErfK/SrfK</fullName>
    </submittedName>
</protein>
<evidence type="ECO:0000256" key="8">
    <source>
        <dbReference type="ARBA" id="ARBA00023316"/>
    </source>
</evidence>
<organism evidence="13 14">
    <name type="scientific">Desulfuromonas soudanensis</name>
    <dbReference type="NCBI Taxonomy" id="1603606"/>
    <lineage>
        <taxon>Bacteria</taxon>
        <taxon>Pseudomonadati</taxon>
        <taxon>Thermodesulfobacteriota</taxon>
        <taxon>Desulfuromonadia</taxon>
        <taxon>Desulfuromonadales</taxon>
        <taxon>Desulfuromonadaceae</taxon>
        <taxon>Desulfuromonas</taxon>
    </lineage>
</organism>
<dbReference type="GO" id="GO:0005576">
    <property type="term" value="C:extracellular region"/>
    <property type="evidence" value="ECO:0007669"/>
    <property type="project" value="TreeGrafter"/>
</dbReference>
<dbReference type="RefSeq" id="WP_053551367.1">
    <property type="nucleotide sequence ID" value="NZ_CP010802.1"/>
</dbReference>
<comment type="pathway">
    <text evidence="1 9">Cell wall biogenesis; peptidoglycan biosynthesis.</text>
</comment>
<dbReference type="SUPFAM" id="SSF141523">
    <property type="entry name" value="L,D-transpeptidase catalytic domain-like"/>
    <property type="match status" value="1"/>
</dbReference>
<reference evidence="13 14" key="1">
    <citation type="submission" date="2015-07" db="EMBL/GenBank/DDBJ databases">
        <title>Isolation and Genomic Characterization of a Novel Halophilic Metal-Reducing Deltaproteobacterium from the Deep Subsurface.</title>
        <authorList>
            <person name="Badalamenti J.P."/>
            <person name="Summers Z.M."/>
            <person name="Gralnick J.A."/>
            <person name="Bond D.R."/>
        </authorList>
    </citation>
    <scope>NUCLEOTIDE SEQUENCE [LARGE SCALE GENOMIC DNA]</scope>
    <source>
        <strain evidence="13 14">WTL</strain>
    </source>
</reference>
<evidence type="ECO:0000256" key="2">
    <source>
        <dbReference type="ARBA" id="ARBA00005992"/>
    </source>
</evidence>
<dbReference type="GO" id="GO:0071972">
    <property type="term" value="F:peptidoglycan L,D-transpeptidase activity"/>
    <property type="evidence" value="ECO:0007669"/>
    <property type="project" value="TreeGrafter"/>
</dbReference>
<dbReference type="PROSITE" id="PS52029">
    <property type="entry name" value="LD_TPASE"/>
    <property type="match status" value="1"/>
</dbReference>
<dbReference type="PANTHER" id="PTHR30582:SF24">
    <property type="entry name" value="L,D-TRANSPEPTIDASE ERFK_SRFK-RELATED"/>
    <property type="match status" value="1"/>
</dbReference>
<keyword evidence="13" id="KW-0449">Lipoprotein</keyword>
<dbReference type="AlphaFoldDB" id="A0A0M4D294"/>
<evidence type="ECO:0000256" key="9">
    <source>
        <dbReference type="PROSITE-ProRule" id="PRU01373"/>
    </source>
</evidence>
<dbReference type="Proteomes" id="UP000057158">
    <property type="component" value="Chromosome"/>
</dbReference>
<feature type="region of interest" description="Disordered" evidence="10">
    <location>
        <begin position="300"/>
        <end position="321"/>
    </location>
</feature>
<evidence type="ECO:0000313" key="14">
    <source>
        <dbReference type="Proteomes" id="UP000057158"/>
    </source>
</evidence>
<keyword evidence="5" id="KW-0378">Hydrolase</keyword>
<dbReference type="GO" id="GO:0016757">
    <property type="term" value="F:glycosyltransferase activity"/>
    <property type="evidence" value="ECO:0007669"/>
    <property type="project" value="UniProtKB-KW"/>
</dbReference>
<dbReference type="CDD" id="cd16913">
    <property type="entry name" value="YkuD_like"/>
    <property type="match status" value="1"/>
</dbReference>
<keyword evidence="6 9" id="KW-0133">Cell shape</keyword>
<feature type="signal peptide" evidence="11">
    <location>
        <begin position="1"/>
        <end position="27"/>
    </location>
</feature>
<evidence type="ECO:0000313" key="13">
    <source>
        <dbReference type="EMBL" id="ALC17352.1"/>
    </source>
</evidence>
<comment type="similarity">
    <text evidence="2">Belongs to the YkuD family.</text>
</comment>
<evidence type="ECO:0000256" key="3">
    <source>
        <dbReference type="ARBA" id="ARBA00022676"/>
    </source>
</evidence>
<evidence type="ECO:0000256" key="1">
    <source>
        <dbReference type="ARBA" id="ARBA00004752"/>
    </source>
</evidence>
<name>A0A0M4D294_9BACT</name>
<keyword evidence="3" id="KW-0328">Glycosyltransferase</keyword>
<proteinExistence type="inferred from homology"/>
<keyword evidence="14" id="KW-1185">Reference proteome</keyword>
<dbReference type="PANTHER" id="PTHR30582">
    <property type="entry name" value="L,D-TRANSPEPTIDASE"/>
    <property type="match status" value="1"/>
</dbReference>
<evidence type="ECO:0000259" key="12">
    <source>
        <dbReference type="PROSITE" id="PS52029"/>
    </source>
</evidence>
<dbReference type="KEGG" id="des:DSOUD_2599"/>
<dbReference type="STRING" id="1603606.DSOUD_2599"/>
<dbReference type="EMBL" id="CP010802">
    <property type="protein sequence ID" value="ALC17352.1"/>
    <property type="molecule type" value="Genomic_DNA"/>
</dbReference>
<evidence type="ECO:0000256" key="5">
    <source>
        <dbReference type="ARBA" id="ARBA00022801"/>
    </source>
</evidence>
<evidence type="ECO:0000256" key="7">
    <source>
        <dbReference type="ARBA" id="ARBA00022984"/>
    </source>
</evidence>
<gene>
    <name evidence="13" type="ORF">DSOUD_2599</name>
</gene>
<feature type="active site" description="Nucleophile" evidence="9">
    <location>
        <position position="212"/>
    </location>
</feature>